<reference evidence="1" key="1">
    <citation type="submission" date="2014-09" db="EMBL/GenBank/DDBJ databases">
        <authorList>
            <person name="Magalhaes I.L.F."/>
            <person name="Oliveira U."/>
            <person name="Santos F.R."/>
            <person name="Vidigal T.H.D.A."/>
            <person name="Brescovit A.D."/>
            <person name="Santos A.J."/>
        </authorList>
    </citation>
    <scope>NUCLEOTIDE SEQUENCE</scope>
    <source>
        <tissue evidence="1">Shoot tissue taken approximately 20 cm above the soil surface</tissue>
    </source>
</reference>
<dbReference type="AlphaFoldDB" id="A0A0A9BNB3"/>
<dbReference type="EMBL" id="GBRH01234272">
    <property type="protein sequence ID" value="JAD63623.1"/>
    <property type="molecule type" value="Transcribed_RNA"/>
</dbReference>
<accession>A0A0A9BNB3</accession>
<organism evidence="1">
    <name type="scientific">Arundo donax</name>
    <name type="common">Giant reed</name>
    <name type="synonym">Donax arundinaceus</name>
    <dbReference type="NCBI Taxonomy" id="35708"/>
    <lineage>
        <taxon>Eukaryota</taxon>
        <taxon>Viridiplantae</taxon>
        <taxon>Streptophyta</taxon>
        <taxon>Embryophyta</taxon>
        <taxon>Tracheophyta</taxon>
        <taxon>Spermatophyta</taxon>
        <taxon>Magnoliopsida</taxon>
        <taxon>Liliopsida</taxon>
        <taxon>Poales</taxon>
        <taxon>Poaceae</taxon>
        <taxon>PACMAD clade</taxon>
        <taxon>Arundinoideae</taxon>
        <taxon>Arundineae</taxon>
        <taxon>Arundo</taxon>
    </lineage>
</organism>
<proteinExistence type="predicted"/>
<evidence type="ECO:0000313" key="1">
    <source>
        <dbReference type="EMBL" id="JAD63623.1"/>
    </source>
</evidence>
<sequence length="18" mass="2140">MKIKDIPTKRNAPQRELT</sequence>
<name>A0A0A9BNB3_ARUDO</name>
<protein>
    <submittedName>
        <fullName evidence="1">Uncharacterized protein</fullName>
    </submittedName>
</protein>
<reference evidence="1" key="2">
    <citation type="journal article" date="2015" name="Data Brief">
        <title>Shoot transcriptome of the giant reed, Arundo donax.</title>
        <authorList>
            <person name="Barrero R.A."/>
            <person name="Guerrero F.D."/>
            <person name="Moolhuijzen P."/>
            <person name="Goolsby J.A."/>
            <person name="Tidwell J."/>
            <person name="Bellgard S.E."/>
            <person name="Bellgard M.I."/>
        </authorList>
    </citation>
    <scope>NUCLEOTIDE SEQUENCE</scope>
    <source>
        <tissue evidence="1">Shoot tissue taken approximately 20 cm above the soil surface</tissue>
    </source>
</reference>